<reference evidence="2 3" key="1">
    <citation type="submission" date="2019-06" db="EMBL/GenBank/DDBJ databases">
        <title>Sequencing the genomes of 1000 actinobacteria strains.</title>
        <authorList>
            <person name="Klenk H.-P."/>
        </authorList>
    </citation>
    <scope>NUCLEOTIDE SEQUENCE [LARGE SCALE GENOMIC DNA]</scope>
    <source>
        <strain evidence="2 3">DSM 102200</strain>
    </source>
</reference>
<accession>A0A543CQ36</accession>
<evidence type="ECO:0008006" key="4">
    <source>
        <dbReference type="Google" id="ProtNLM"/>
    </source>
</evidence>
<dbReference type="EMBL" id="VFOZ01000001">
    <property type="protein sequence ID" value="TQL99189.1"/>
    <property type="molecule type" value="Genomic_DNA"/>
</dbReference>
<dbReference type="Proteomes" id="UP000316096">
    <property type="component" value="Unassembled WGS sequence"/>
</dbReference>
<organism evidence="2 3">
    <name type="scientific">Actinoallomurus bryophytorum</name>
    <dbReference type="NCBI Taxonomy" id="1490222"/>
    <lineage>
        <taxon>Bacteria</taxon>
        <taxon>Bacillati</taxon>
        <taxon>Actinomycetota</taxon>
        <taxon>Actinomycetes</taxon>
        <taxon>Streptosporangiales</taxon>
        <taxon>Thermomonosporaceae</taxon>
        <taxon>Actinoallomurus</taxon>
    </lineage>
</organism>
<sequence length="113" mass="12178">MATDNEGVGWYVHRGRLSEAVEGAVETAHGLRKKTVELQPACVAAASGHEEMNFAAALTDCHGRFSDHFHGHADEIHGIGSRLGQNHATYSLAEQRTDDAARYPAPGLSNQEI</sequence>
<keyword evidence="3" id="KW-1185">Reference proteome</keyword>
<protein>
    <recommendedName>
        <fullName evidence="4">Excreted virulence factor EspC (Type VII ESX diderm)</fullName>
    </recommendedName>
</protein>
<feature type="region of interest" description="Disordered" evidence="1">
    <location>
        <begin position="93"/>
        <end position="113"/>
    </location>
</feature>
<gene>
    <name evidence="2" type="ORF">FB559_4846</name>
</gene>
<evidence type="ECO:0000313" key="3">
    <source>
        <dbReference type="Proteomes" id="UP000316096"/>
    </source>
</evidence>
<dbReference type="RefSeq" id="WP_141957802.1">
    <property type="nucleotide sequence ID" value="NZ_VFOZ01000001.1"/>
</dbReference>
<comment type="caution">
    <text evidence="2">The sequence shown here is derived from an EMBL/GenBank/DDBJ whole genome shotgun (WGS) entry which is preliminary data.</text>
</comment>
<proteinExistence type="predicted"/>
<name>A0A543CQ36_9ACTN</name>
<evidence type="ECO:0000256" key="1">
    <source>
        <dbReference type="SAM" id="MobiDB-lite"/>
    </source>
</evidence>
<evidence type="ECO:0000313" key="2">
    <source>
        <dbReference type="EMBL" id="TQL99189.1"/>
    </source>
</evidence>
<dbReference type="AlphaFoldDB" id="A0A543CQ36"/>